<dbReference type="Pfam" id="PF25036">
    <property type="entry name" value="VPS13_VAB"/>
    <property type="match status" value="1"/>
</dbReference>
<keyword evidence="3" id="KW-1185">Reference proteome</keyword>
<protein>
    <submittedName>
        <fullName evidence="4">Uncharacterized protein LOC108995331 isoform X1</fullName>
    </submittedName>
</protein>
<dbReference type="GO" id="GO:0045053">
    <property type="term" value="P:protein retention in Golgi apparatus"/>
    <property type="evidence" value="ECO:0000318"/>
    <property type="project" value="GO_Central"/>
</dbReference>
<accession>A0A2I4F455</accession>
<gene>
    <name evidence="4" type="primary">LOC108995331</name>
</gene>
<dbReference type="FunCoup" id="A0A2I4F455">
    <property type="interactions" value="1425"/>
</dbReference>
<name>A0A2I4F455_JUGRE</name>
<evidence type="ECO:0000313" key="3">
    <source>
        <dbReference type="Proteomes" id="UP000235220"/>
    </source>
</evidence>
<dbReference type="GO" id="GO:0006623">
    <property type="term" value="P:protein targeting to vacuole"/>
    <property type="evidence" value="ECO:0000318"/>
    <property type="project" value="GO_Central"/>
</dbReference>
<dbReference type="Proteomes" id="UP000235220">
    <property type="component" value="Chromosome 7"/>
</dbReference>
<evidence type="ECO:0000259" key="2">
    <source>
        <dbReference type="Pfam" id="PF25036"/>
    </source>
</evidence>
<evidence type="ECO:0000313" key="4">
    <source>
        <dbReference type="RefSeq" id="XP_018826419.1"/>
    </source>
</evidence>
<dbReference type="PANTHER" id="PTHR16166">
    <property type="entry name" value="VACUOLAR PROTEIN SORTING-ASSOCIATED PROTEIN VPS13"/>
    <property type="match status" value="1"/>
</dbReference>
<dbReference type="InterPro" id="IPR009543">
    <property type="entry name" value="VPS13_VAB"/>
</dbReference>
<feature type="region of interest" description="Disordered" evidence="1">
    <location>
        <begin position="1631"/>
        <end position="1657"/>
    </location>
</feature>
<dbReference type="InterPro" id="IPR026847">
    <property type="entry name" value="VPS13"/>
</dbReference>
<dbReference type="STRING" id="51240.A0A2I4F455"/>
<sequence>MFLDSIIQRRLASLLQPWLREEPELEVKLGFINSQAVAKDLRFDTSVLNQLFDEPSRLSFKEVTVERLSFWFSNWYVPAFKIELQGVHVTLSPGEVKEEGRSRRVREPKDTFSVAMKKKLSMLDPEGSALHDILERIFATKPSRNRFNTSFFILMLKYCQLQMHNISLNVEFPILNDSFMYLSEIKEFNAESQCLPHGCLARGIFGAIFIPLKKITCIVNGSGFEIGCKGKDQINRVLLSKDLFAQINLDDLHLVDFILRVPELSLFFSPADVSMYSALGKISPKEPKHARDGRQLWKLAASKVGHGTSAPRFSLHKLVIVACLWLHYVNAYEHILSLIGYPANHFLERSCTEISKDKMVLSSVCYHWKLIADVEKELPAEAISQARRVARYRAASSVQCVKETNNESVVDNHFKFISKILHLLAFILKLICNMFLVVAKLLCLRKVLAQEPKDDGHCGPISEDPYSRSCFILNLGKILITICPMEEIQPSVNEKLKSHIGISYSDLLSFSLSIDKVLLVYGQKTCEQSFFLSCGQLKINSSSSMGASLRKVKSENHSSSIKQHRKPKERVNNLSILWSEPAQKFLLPETSHSGSGAADESTCRPILENFLEEMWLSWERACVKFEESHIAYSENPSLLCEIKNFLIYSGARNPYSGSLKCSLILGKLNLALEYSSILSIYLLLRHTQGVLSWAEDRGRARILSDSSRSVDEQPEIRMDSKYNYNCSRLKTALLRVLPEKNVQLGILITGPHIRMSLRKEFDDMNKNVSRTVNQDDFHLAFDVHNIEVAVWPTSRTDLASLVGPQGSDDAEKKCLLFKEPHIIDIPKSNNEKYVSHGCISLVSYLQFNGLNAYVEDSVKVQQSQILESKPMTLQLSSFREYVHSFGTAIVAFSAALCGTAMGFSVLSYMDELYVIFQVVGSLSSAVSDVYGSFDLIGPAPQEYIRQEFVLAEPEKAEITAKGAPLIYDSILFRIHGTFKLKSVDMVIHVSRMSDNVESSMRLFDALAVRKLAETGLSDCGIWLSVKQISVEILGKEQVEVLTDLSGVQSVIFRYQNERGKLTDHSVLKDLLLQSLNCLYEISLSNCIITLWLAPPPEIASSSYGLSNMVENSSMKTDSERSTHWLVINVELGEISMARSSLKNVLVGPHQLTKLQSSLSVGGEFQTISWRSQGGIVFLETTALAMFTRCFASYLHCATHLFSLTQSSDEHEEKSERDESGTQPNDNSVKEHAQKTLYASLQAKKQLIKAFLIDVSQFSLVLVVEDESSGVREFILEVDMKFELANMRRKFKFDLSRLSIFSQVLHDSVENQMQIPHFSSVTLSGDSAIGFQHKNENHSVNEASCSSDPVPQNKFLVKNCASKVFRSNHQNHILKQLCASMAVEKQDNVPLHLNQVWVGSGLVSGFDMTISLSEIQMILSTFSSLSGLFGMKMTSKSNERHRSSSHELENSMEEMVPNGAIVAIQDVHQHMYFTVESGENKYSLVGAVHYSLVGERALFRVNYHHQRIWKSQVVWFSLISLHAKNDLGEPLRLNCSPGSGFVDISSTNDRSWALWRLLSCEPKSYKGDIDWEPYNQLVKRTFYLMNKQNDCAVAFVNGIPEFVRKPGNPFKLKVFHDLSLARDAVKLDSHPVEAPQTSLQHDEHLGEERTSGLSNNPPPIDIRIDKISLTIVHELLDTKDRFPLLRGCISNVNLILQVLSTKTRVISTSSTAVYYFDAQRSLWRELLYPVAICIFYRSSSQIQDSEALSRGVPVHIHCRFSELNISLTELSLDMLLFVIGKLELAGPYSVKSSMILANCCKVENRSGLNLLCQFYNEQSLSIARNQLASVFLRNSGIANQSPEIKSVVSLQLANLGSLKTSPICISLLEAQALAWRTRIMSVEDSKTYPGPFLVVDISRKSEDGLSIVVSSLTRIHNETGFAMELRFQRLEHNDNEIASALLKSGETIDDSVAMFDAVSLSGGLKKALVSISVGNFLFSFRPEFSDGSTNSKDSLSAEWSDDLEGGKAVRLSGILDQLSYRVRKALFVGSAKCSFSTARCVLKSNGSHVASIHFLIQRIGRDVPVVSSDKFRDGFKNRDLPVALQEQKEIFLLPTIRVSNLLHTEIYVVLSETDLCTTRGYENIGKEATISCGSTCDLYANPAIIFFTVTLTAFDTSCKPVNSGDWVKKLLKQKTDAHHLDIDLDFGGGKYRATLRLSRGDRGILEAAIFTSYALKNDTDFSLYFFPPDKKSLSRDEAGKSGSNIPLELGLLVPPKSIKSWLLKSNKVQLKLLEDCASESLLDLDALSGLTEISLEVEEGSGVKYTTKLGVSMGPLSSKLDLPSQYVTMVPRYVVLNESGESITVRQCHLQDDMTGMICISSKQRKTLQLRNGVSKRTEFSLFENFIRKHRNANDDLLLYIQFRLNDSELNWSGPVCIASLGRFFLKFRKEQSNQSTAAAVHLTEFAAVHVVEEGSSLVLHFKKPPDVSLPYRIENCLQDVAITYYQKDSIETEVLEPSRSVNYVWDDLTLPHKLVVQIGDIVVREINLAKVRPWKPFYKFRQQRGLASNLFFDKSSGDQRNKFGEFNGVERVEVGYEVYADGPTRVLRISISGSHKGEAVFQSCTKIQLRVSHFAIHLLERGKQDGDESELPVYSPIIIARLGNINLDSAFTDRYKYNQISLQSLALEEKWVGAPFAAMLRRHHLDNSSPNDCVLRVDFVLLSASSNVIQVKYSSIVLQPVDLNLDEETLMRIVPFWRTSLSDSTSHSRQFYFNHFEIHPIKIFANFLPGESFSSYSSAQETLRSLLHSVVKVPPIKNKVVELNGVLVTHALITMRELCIRCAQHYSWYVMRAIYIAKGSPLLPPGFVSIFDDLASSSLDVFFDPSRRLMNLPGLTLGTFKLIRTCIDGKGFSGTKRYFGDLEKTLRTAGSNVLFAAVTEISDSVLRGAQTSGFNGMVSGFHQGILKLAMEPSFLGTALMEGGPDRKIKLDRSPGVDELYIEGYLQAMLDTLYRQEYLRVRVIDNQVFLKNLPPNSSLIEEIVDRVKAFLMSKALLKGDSSTTSRPLHHTRGEREWKIGPTVLTLCEHLFVSFAIRMLRKQANKFMANIKWKRESDGDNHKEIVPANPTEDDPQKVKFLWKWEVGKFVLSGMLAYIDGRLCRGIPNPVARRIVSGFLLSFLDKQEQ</sequence>
<dbReference type="RefSeq" id="XP_018826419.1">
    <property type="nucleotide sequence ID" value="XM_018970874.2"/>
</dbReference>
<feature type="domain" description="Vacuolar protein sorting-associated protein 13 VPS13 adaptor binding" evidence="2">
    <location>
        <begin position="2088"/>
        <end position="2507"/>
    </location>
</feature>
<dbReference type="Gramene" id="Jr07_02870_p1">
    <property type="protein sequence ID" value="cds.Jr07_02870_p1"/>
    <property type="gene ID" value="Jr07_02870"/>
</dbReference>
<feature type="compositionally biased region" description="Basic and acidic residues" evidence="1">
    <location>
        <begin position="1207"/>
        <end position="1219"/>
    </location>
</feature>
<evidence type="ECO:0000256" key="1">
    <source>
        <dbReference type="SAM" id="MobiDB-lite"/>
    </source>
</evidence>
<feature type="region of interest" description="Disordered" evidence="1">
    <location>
        <begin position="1207"/>
        <end position="1228"/>
    </location>
</feature>
<dbReference type="OrthoDB" id="428159at2759"/>
<reference evidence="4" key="1">
    <citation type="submission" date="2025-08" db="UniProtKB">
        <authorList>
            <consortium name="RefSeq"/>
        </authorList>
    </citation>
    <scope>IDENTIFICATION</scope>
    <source>
        <tissue evidence="4">Leaves</tissue>
    </source>
</reference>
<dbReference type="PANTHER" id="PTHR16166:SF130">
    <property type="entry name" value="PROTEIN SORTING-ASSOCIATED PROTEIN, PUTATIVE (DUF1162)-RELATED"/>
    <property type="match status" value="1"/>
</dbReference>
<organism evidence="3 4">
    <name type="scientific">Juglans regia</name>
    <name type="common">English walnut</name>
    <dbReference type="NCBI Taxonomy" id="51240"/>
    <lineage>
        <taxon>Eukaryota</taxon>
        <taxon>Viridiplantae</taxon>
        <taxon>Streptophyta</taxon>
        <taxon>Embryophyta</taxon>
        <taxon>Tracheophyta</taxon>
        <taxon>Spermatophyta</taxon>
        <taxon>Magnoliopsida</taxon>
        <taxon>eudicotyledons</taxon>
        <taxon>Gunneridae</taxon>
        <taxon>Pentapetalae</taxon>
        <taxon>rosids</taxon>
        <taxon>fabids</taxon>
        <taxon>Fagales</taxon>
        <taxon>Juglandaceae</taxon>
        <taxon>Juglans</taxon>
    </lineage>
</organism>
<feature type="compositionally biased region" description="Basic and acidic residues" evidence="1">
    <location>
        <begin position="1639"/>
        <end position="1649"/>
    </location>
</feature>
<dbReference type="KEGG" id="jre:108995331"/>
<proteinExistence type="predicted"/>
<dbReference type="GeneID" id="108995331"/>